<name>F6G9D0_RALS8</name>
<keyword evidence="1" id="KW-0812">Transmembrane</keyword>
<evidence type="ECO:0008006" key="4">
    <source>
        <dbReference type="Google" id="ProtNLM"/>
    </source>
</evidence>
<evidence type="ECO:0000256" key="1">
    <source>
        <dbReference type="SAM" id="Phobius"/>
    </source>
</evidence>
<protein>
    <recommendedName>
        <fullName evidence="4">Transmembrane protein</fullName>
    </recommendedName>
</protein>
<evidence type="ECO:0000313" key="2">
    <source>
        <dbReference type="EMBL" id="AEG71718.1"/>
    </source>
</evidence>
<evidence type="ECO:0000313" key="3">
    <source>
        <dbReference type="Proteomes" id="UP000007953"/>
    </source>
</evidence>
<dbReference type="AlphaFoldDB" id="F6G9D0"/>
<proteinExistence type="predicted"/>
<dbReference type="PATRIC" id="fig|1031711.3.peg.4282"/>
<feature type="transmembrane region" description="Helical" evidence="1">
    <location>
        <begin position="68"/>
        <end position="90"/>
    </location>
</feature>
<keyword evidence="1" id="KW-0472">Membrane</keyword>
<keyword evidence="1" id="KW-1133">Transmembrane helix</keyword>
<dbReference type="EMBL" id="CP002820">
    <property type="protein sequence ID" value="AEG71718.1"/>
    <property type="molecule type" value="Genomic_DNA"/>
</dbReference>
<dbReference type="KEGG" id="rsn:RSPO_m01082"/>
<reference evidence="2 3" key="1">
    <citation type="journal article" date="2011" name="J. Bacteriol.">
        <title>Complete genome sequence of the plant pathogen Ralstonia solanacearum strain Po82.</title>
        <authorList>
            <person name="Xu J."/>
            <person name="Zheng H.J."/>
            <person name="Liu L."/>
            <person name="Pan Z.C."/>
            <person name="Prior P."/>
            <person name="Tang B."/>
            <person name="Xu J.S."/>
            <person name="Zhang H."/>
            <person name="Tian Q."/>
            <person name="Zhang L.Q."/>
            <person name="Feng J."/>
        </authorList>
    </citation>
    <scope>NUCLEOTIDE SEQUENCE [LARGE SCALE GENOMIC DNA]</scope>
    <source>
        <strain evidence="3">Po82</strain>
    </source>
</reference>
<sequence>MFWRCACGAQSIAGHACRRWPVADVTCGNAGDPLSLDPSNPSTSAFPQPLWSRFHQAFFVRGNHDPGLWLLGAIICVLAFFAILTIWLMSATYGIQGGAWGWSGLPTYTRALYYAAGGLAFGLFVILSDATDLMPACWGMILLFGTPVAVWIAMMAPRAVQAVNVRLDHAPPQPACVEIVEDKPLGCSEVGCDAYRLPVTRCSSLTLVRGWPQADSAIHIDGDFSDATQVCFTGHPGRLDMPWIDHLHATKVPPLPVVYSELLDAYRADVSAASRKYRQRWLRFDARIVDLSDTWSSAVVQAGAYKVYPSLDASTMEALRRRRSSLNAAGETLNEPVTLECRNQWPQGDQPGLSGCRIVKAGFKADRRSRDVAGDGEEGKGGLRNQLEQWIA</sequence>
<feature type="transmembrane region" description="Helical" evidence="1">
    <location>
        <begin position="133"/>
        <end position="156"/>
    </location>
</feature>
<accession>F6G9D0</accession>
<organism evidence="2 3">
    <name type="scientific">Ralstonia solanacearum (strain Po82)</name>
    <dbReference type="NCBI Taxonomy" id="1031711"/>
    <lineage>
        <taxon>Bacteria</taxon>
        <taxon>Pseudomonadati</taxon>
        <taxon>Pseudomonadota</taxon>
        <taxon>Betaproteobacteria</taxon>
        <taxon>Burkholderiales</taxon>
        <taxon>Burkholderiaceae</taxon>
        <taxon>Ralstonia</taxon>
        <taxon>Ralstonia solanacearum species complex</taxon>
    </lineage>
</organism>
<geneLocation type="plasmid" evidence="3"/>
<feature type="transmembrane region" description="Helical" evidence="1">
    <location>
        <begin position="111"/>
        <end position="127"/>
    </location>
</feature>
<dbReference type="Proteomes" id="UP000007953">
    <property type="component" value="Plasmid megaplasmid"/>
</dbReference>
<gene>
    <name evidence="2" type="ordered locus">RSPO_m01082</name>
</gene>
<dbReference type="HOGENOM" id="CLU_703726_0_0_4"/>
<keyword evidence="2" id="KW-0614">Plasmid</keyword>